<evidence type="ECO:0000259" key="2">
    <source>
        <dbReference type="SMART" id="SM00852"/>
    </source>
</evidence>
<dbReference type="Gene3D" id="3.90.950.20">
    <property type="entry name" value="CinA-like"/>
    <property type="match status" value="1"/>
</dbReference>
<feature type="domain" description="MoaB/Mog" evidence="2">
    <location>
        <begin position="4"/>
        <end position="170"/>
    </location>
</feature>
<dbReference type="Pfam" id="PF02464">
    <property type="entry name" value="CinA"/>
    <property type="match status" value="1"/>
</dbReference>
<dbReference type="HAMAP" id="MF_00226_B">
    <property type="entry name" value="CinA_B"/>
    <property type="match status" value="1"/>
</dbReference>
<comment type="similarity">
    <text evidence="1">Belongs to the CinA family.</text>
</comment>
<dbReference type="PANTHER" id="PTHR13939">
    <property type="entry name" value="NICOTINAMIDE-NUCLEOTIDE AMIDOHYDROLASE PNCC"/>
    <property type="match status" value="1"/>
</dbReference>
<dbReference type="InterPro" id="IPR036425">
    <property type="entry name" value="MoaB/Mog-like_dom_sf"/>
</dbReference>
<comment type="caution">
    <text evidence="3">The sequence shown here is derived from an EMBL/GenBank/DDBJ whole genome shotgun (WGS) entry which is preliminary data.</text>
</comment>
<dbReference type="SUPFAM" id="SSF142433">
    <property type="entry name" value="CinA-like"/>
    <property type="match status" value="1"/>
</dbReference>
<dbReference type="RefSeq" id="WP_253052213.1">
    <property type="nucleotide sequence ID" value="NZ_JAMXWN010000001.1"/>
</dbReference>
<accession>A0ABW1WCW5</accession>
<keyword evidence="4" id="KW-1185">Reference proteome</keyword>
<dbReference type="Pfam" id="PF18146">
    <property type="entry name" value="CinA_KH"/>
    <property type="match status" value="1"/>
</dbReference>
<dbReference type="NCBIfam" id="TIGR00177">
    <property type="entry name" value="molyb_syn"/>
    <property type="match status" value="1"/>
</dbReference>
<reference evidence="4" key="1">
    <citation type="journal article" date="2019" name="Int. J. Syst. Evol. Microbiol.">
        <title>The Global Catalogue of Microorganisms (GCM) 10K type strain sequencing project: providing services to taxonomists for standard genome sequencing and annotation.</title>
        <authorList>
            <consortium name="The Broad Institute Genomics Platform"/>
            <consortium name="The Broad Institute Genome Sequencing Center for Infectious Disease"/>
            <person name="Wu L."/>
            <person name="Ma J."/>
        </authorList>
    </citation>
    <scope>NUCLEOTIDE SEQUENCE [LARGE SCALE GENOMIC DNA]</scope>
    <source>
        <strain evidence="4">CCUG 42001</strain>
    </source>
</reference>
<organism evidence="3 4">
    <name type="scientific">Sporolactobacillus kofuensis</name>
    <dbReference type="NCBI Taxonomy" id="269672"/>
    <lineage>
        <taxon>Bacteria</taxon>
        <taxon>Bacillati</taxon>
        <taxon>Bacillota</taxon>
        <taxon>Bacilli</taxon>
        <taxon>Bacillales</taxon>
        <taxon>Sporolactobacillaceae</taxon>
        <taxon>Sporolactobacillus</taxon>
    </lineage>
</organism>
<dbReference type="InterPro" id="IPR041424">
    <property type="entry name" value="CinA_KH"/>
</dbReference>
<dbReference type="NCBIfam" id="NF001813">
    <property type="entry name" value="PRK00549.1"/>
    <property type="match status" value="1"/>
</dbReference>
<evidence type="ECO:0000313" key="3">
    <source>
        <dbReference type="EMBL" id="MFC6385437.1"/>
    </source>
</evidence>
<evidence type="ECO:0000256" key="1">
    <source>
        <dbReference type="HAMAP-Rule" id="MF_00226"/>
    </source>
</evidence>
<dbReference type="Gene3D" id="3.40.980.10">
    <property type="entry name" value="MoaB/Mog-like domain"/>
    <property type="match status" value="1"/>
</dbReference>
<dbReference type="InterPro" id="IPR008135">
    <property type="entry name" value="Competence-induced_CinA"/>
</dbReference>
<dbReference type="NCBIfam" id="TIGR00199">
    <property type="entry name" value="PncC_domain"/>
    <property type="match status" value="1"/>
</dbReference>
<dbReference type="InterPro" id="IPR036653">
    <property type="entry name" value="CinA-like_C"/>
</dbReference>
<protein>
    <recommendedName>
        <fullName evidence="1">Putative competence-damage inducible protein</fullName>
    </recommendedName>
</protein>
<dbReference type="Pfam" id="PF00994">
    <property type="entry name" value="MoCF_biosynth"/>
    <property type="match status" value="1"/>
</dbReference>
<dbReference type="Proteomes" id="UP001596267">
    <property type="component" value="Unassembled WGS sequence"/>
</dbReference>
<dbReference type="PANTHER" id="PTHR13939:SF0">
    <property type="entry name" value="NMN AMIDOHYDROLASE-LIKE PROTEIN YFAY"/>
    <property type="match status" value="1"/>
</dbReference>
<dbReference type="Gene3D" id="3.30.70.2860">
    <property type="match status" value="1"/>
</dbReference>
<evidence type="ECO:0000313" key="4">
    <source>
        <dbReference type="Proteomes" id="UP001596267"/>
    </source>
</evidence>
<proteinExistence type="inferred from homology"/>
<name>A0ABW1WCW5_9BACL</name>
<dbReference type="NCBIfam" id="TIGR00200">
    <property type="entry name" value="cinA_nterm"/>
    <property type="match status" value="1"/>
</dbReference>
<dbReference type="SMART" id="SM00852">
    <property type="entry name" value="MoCF_biosynth"/>
    <property type="match status" value="1"/>
</dbReference>
<dbReference type="CDD" id="cd00885">
    <property type="entry name" value="cinA"/>
    <property type="match status" value="1"/>
</dbReference>
<dbReference type="SUPFAM" id="SSF53218">
    <property type="entry name" value="Molybdenum cofactor biosynthesis proteins"/>
    <property type="match status" value="1"/>
</dbReference>
<dbReference type="InterPro" id="IPR050101">
    <property type="entry name" value="CinA"/>
</dbReference>
<dbReference type="InterPro" id="IPR008136">
    <property type="entry name" value="CinA_C"/>
</dbReference>
<gene>
    <name evidence="1" type="primary">cinA</name>
    <name evidence="3" type="ORF">ACFP7A_02385</name>
</gene>
<dbReference type="EMBL" id="JBHSTQ010000002">
    <property type="protein sequence ID" value="MFC6385437.1"/>
    <property type="molecule type" value="Genomic_DNA"/>
</dbReference>
<dbReference type="InterPro" id="IPR001453">
    <property type="entry name" value="MoaB/Mog_dom"/>
</dbReference>
<dbReference type="PIRSF" id="PIRSF006728">
    <property type="entry name" value="CinA"/>
    <property type="match status" value="1"/>
</dbReference>
<sequence length="415" mass="45394">MNAEIIAVGSELLLGQIANTNAQFISEHLATLGIDVFFHTVCGDNEARMIDVIKKAETRADLLIFTGGLGPTKDDLTKETVAQVLGRKLVTDQEAMDSILEYFKVTGREMTENNKKQALVIEGSQVLPNHHGMAPGMIVDAENHLYLLMPGVPSEMKPMFLDFASGYLASRNNEHIQSRVLRFFGIGESQLETKIIDLIDAQSNPTIAPLAKESEVTLRLTAKHERVEQANAMLDKIEAEIDSRVGQFLYGYNEDSLPEIVFKLLVDQKKTIAFAESLTGGMAADWMAGIPGASSVLKGGVVSYTNQVKADLLHVPSEVLASDGAVSDRCAKHMAESVRKLCHSDIGLSFTGVAGPDKSEGKAVGTVYIGFSDAHETQSYRFQFNGARQKIRTQSAKTGYDLVRRHLRTLPLLNQ</sequence>